<dbReference type="GO" id="GO:0006629">
    <property type="term" value="P:lipid metabolic process"/>
    <property type="evidence" value="ECO:0007669"/>
    <property type="project" value="InterPro"/>
</dbReference>
<name>A0A840W7U0_9ACTN</name>
<dbReference type="Proteomes" id="UP000579647">
    <property type="component" value="Unassembled WGS sequence"/>
</dbReference>
<dbReference type="CDD" id="cd08556">
    <property type="entry name" value="GDPD"/>
    <property type="match status" value="1"/>
</dbReference>
<feature type="domain" description="GP-PDE" evidence="2">
    <location>
        <begin position="2"/>
        <end position="226"/>
    </location>
</feature>
<evidence type="ECO:0000256" key="1">
    <source>
        <dbReference type="SAM" id="MobiDB-lite"/>
    </source>
</evidence>
<comment type="caution">
    <text evidence="3">The sequence shown here is derived from an EMBL/GenBank/DDBJ whole genome shotgun (WGS) entry which is preliminary data.</text>
</comment>
<evidence type="ECO:0000313" key="4">
    <source>
        <dbReference type="Proteomes" id="UP000579647"/>
    </source>
</evidence>
<evidence type="ECO:0000259" key="2">
    <source>
        <dbReference type="PROSITE" id="PS51704"/>
    </source>
</evidence>
<accession>A0A840W7U0</accession>
<protein>
    <submittedName>
        <fullName evidence="3">Glycerophosphoryl diester phosphodiesterase</fullName>
        <ecNumber evidence="3">3.1.4.46</ecNumber>
    </submittedName>
</protein>
<dbReference type="SUPFAM" id="SSF51695">
    <property type="entry name" value="PLC-like phosphodiesterases"/>
    <property type="match status" value="1"/>
</dbReference>
<proteinExistence type="predicted"/>
<dbReference type="Pfam" id="PF03009">
    <property type="entry name" value="GDPD"/>
    <property type="match status" value="1"/>
</dbReference>
<dbReference type="AlphaFoldDB" id="A0A840W7U0"/>
<dbReference type="InterPro" id="IPR030395">
    <property type="entry name" value="GP_PDE_dom"/>
</dbReference>
<dbReference type="Gene3D" id="3.20.20.190">
    <property type="entry name" value="Phosphatidylinositol (PI) phosphodiesterase"/>
    <property type="match status" value="1"/>
</dbReference>
<keyword evidence="4" id="KW-1185">Reference proteome</keyword>
<gene>
    <name evidence="3" type="ORF">HNR07_000278</name>
</gene>
<organism evidence="3 4">
    <name type="scientific">Nocardiopsis metallicus</name>
    <dbReference type="NCBI Taxonomy" id="179819"/>
    <lineage>
        <taxon>Bacteria</taxon>
        <taxon>Bacillati</taxon>
        <taxon>Actinomycetota</taxon>
        <taxon>Actinomycetes</taxon>
        <taxon>Streptosporangiales</taxon>
        <taxon>Nocardiopsidaceae</taxon>
        <taxon>Nocardiopsis</taxon>
    </lineage>
</organism>
<reference evidence="3 4" key="1">
    <citation type="submission" date="2020-08" db="EMBL/GenBank/DDBJ databases">
        <title>Sequencing the genomes of 1000 actinobacteria strains.</title>
        <authorList>
            <person name="Klenk H.-P."/>
        </authorList>
    </citation>
    <scope>NUCLEOTIDE SEQUENCE [LARGE SCALE GENOMIC DNA]</scope>
    <source>
        <strain evidence="3 4">DSM 44598</strain>
    </source>
</reference>
<feature type="region of interest" description="Disordered" evidence="1">
    <location>
        <begin position="227"/>
        <end position="291"/>
    </location>
</feature>
<dbReference type="EC" id="3.1.4.46" evidence="3"/>
<dbReference type="PANTHER" id="PTHR46211:SF1">
    <property type="entry name" value="GLYCEROPHOSPHODIESTER PHOSPHODIESTERASE, CYTOPLASMIC"/>
    <property type="match status" value="1"/>
</dbReference>
<keyword evidence="3" id="KW-0378">Hydrolase</keyword>
<feature type="compositionally biased region" description="Pro residues" evidence="1">
    <location>
        <begin position="243"/>
        <end position="252"/>
    </location>
</feature>
<dbReference type="PANTHER" id="PTHR46211">
    <property type="entry name" value="GLYCEROPHOSPHORYL DIESTER PHOSPHODIESTERASE"/>
    <property type="match status" value="1"/>
</dbReference>
<feature type="compositionally biased region" description="Polar residues" evidence="1">
    <location>
        <begin position="256"/>
        <end position="291"/>
    </location>
</feature>
<dbReference type="PROSITE" id="PS51704">
    <property type="entry name" value="GP_PDE"/>
    <property type="match status" value="1"/>
</dbReference>
<dbReference type="InterPro" id="IPR017946">
    <property type="entry name" value="PLC-like_Pdiesterase_TIM-brl"/>
</dbReference>
<sequence>MTLSIALRGDTARFPGNTLPALRSALRAGVDLVKIDVHLTSDGYPVLVDERVVAAPGSPPRQVGDLTLAELAATRDDVERRVPTLMEVLAEFCGRDASPLLIDVTSPEAALASDQVLREHGFGDQALFTGPVETLQALRARSTGVRLMLAWEQPGPPPQEVAHALRPTFLGTHYTLLDRERVGEMHRQGYRVVAWTVNEFPEMARLIGMGVDALATERVDDLVSLASGRAQETPRGNPSGTPQGPPGAPPAAPAGTHQNTIDGAAQNAEQSIAQGTFQGVPQGTNPTPGPA</sequence>
<dbReference type="GO" id="GO:0008889">
    <property type="term" value="F:glycerophosphodiester phosphodiesterase activity"/>
    <property type="evidence" value="ECO:0007669"/>
    <property type="project" value="UniProtKB-EC"/>
</dbReference>
<dbReference type="EMBL" id="JACHDO010000001">
    <property type="protein sequence ID" value="MBB5489141.1"/>
    <property type="molecule type" value="Genomic_DNA"/>
</dbReference>
<evidence type="ECO:0000313" key="3">
    <source>
        <dbReference type="EMBL" id="MBB5489141.1"/>
    </source>
</evidence>